<organism evidence="10 11">
    <name type="scientific">Cyclonatronum proteinivorum</name>
    <dbReference type="NCBI Taxonomy" id="1457365"/>
    <lineage>
        <taxon>Bacteria</taxon>
        <taxon>Pseudomonadati</taxon>
        <taxon>Balneolota</taxon>
        <taxon>Balneolia</taxon>
        <taxon>Balneolales</taxon>
        <taxon>Cyclonatronaceae</taxon>
        <taxon>Cyclonatronum</taxon>
    </lineage>
</organism>
<dbReference type="Proteomes" id="UP000254808">
    <property type="component" value="Chromosome"/>
</dbReference>
<comment type="subcellular location">
    <subcellularLocation>
        <location evidence="1">Cell membrane</location>
        <topology evidence="1">Multi-pass membrane protein</topology>
    </subcellularLocation>
</comment>
<evidence type="ECO:0000256" key="1">
    <source>
        <dbReference type="ARBA" id="ARBA00004651"/>
    </source>
</evidence>
<dbReference type="InterPro" id="IPR003439">
    <property type="entry name" value="ABC_transporter-like_ATP-bd"/>
</dbReference>
<feature type="transmembrane region" description="Helical" evidence="7">
    <location>
        <begin position="278"/>
        <end position="304"/>
    </location>
</feature>
<dbReference type="InterPro" id="IPR039421">
    <property type="entry name" value="Type_1_exporter"/>
</dbReference>
<dbReference type="InterPro" id="IPR011527">
    <property type="entry name" value="ABC1_TM_dom"/>
</dbReference>
<dbReference type="PANTHER" id="PTHR43394:SF1">
    <property type="entry name" value="ATP-BINDING CASSETTE SUB-FAMILY B MEMBER 10, MITOCHONDRIAL"/>
    <property type="match status" value="1"/>
</dbReference>
<feature type="domain" description="ABC transmembrane type-1" evidence="9">
    <location>
        <begin position="24"/>
        <end position="323"/>
    </location>
</feature>
<accession>A0A345UIS0</accession>
<dbReference type="Gene3D" id="3.40.50.300">
    <property type="entry name" value="P-loop containing nucleotide triphosphate hydrolases"/>
    <property type="match status" value="1"/>
</dbReference>
<evidence type="ECO:0000256" key="6">
    <source>
        <dbReference type="ARBA" id="ARBA00023136"/>
    </source>
</evidence>
<dbReference type="PROSITE" id="PS50893">
    <property type="entry name" value="ABC_TRANSPORTER_2"/>
    <property type="match status" value="1"/>
</dbReference>
<protein>
    <submittedName>
        <fullName evidence="10">ABC-type multidrug transport system, ATPase and permease component</fullName>
    </submittedName>
</protein>
<evidence type="ECO:0000256" key="2">
    <source>
        <dbReference type="ARBA" id="ARBA00022692"/>
    </source>
</evidence>
<dbReference type="EMBL" id="CP027806">
    <property type="protein sequence ID" value="AXJ00372.1"/>
    <property type="molecule type" value="Genomic_DNA"/>
</dbReference>
<keyword evidence="11" id="KW-1185">Reference proteome</keyword>
<dbReference type="GO" id="GO:0005524">
    <property type="term" value="F:ATP binding"/>
    <property type="evidence" value="ECO:0007669"/>
    <property type="project" value="UniProtKB-KW"/>
</dbReference>
<proteinExistence type="predicted"/>
<keyword evidence="5 7" id="KW-1133">Transmembrane helix</keyword>
<dbReference type="FunFam" id="3.40.50.300:FF:000913">
    <property type="entry name" value="ABC multidrug transporter SitT"/>
    <property type="match status" value="1"/>
</dbReference>
<dbReference type="Pfam" id="PF00005">
    <property type="entry name" value="ABC_tran"/>
    <property type="match status" value="1"/>
</dbReference>
<dbReference type="Pfam" id="PF00664">
    <property type="entry name" value="ABC_membrane"/>
    <property type="match status" value="1"/>
</dbReference>
<dbReference type="PROSITE" id="PS50929">
    <property type="entry name" value="ABC_TM1F"/>
    <property type="match status" value="1"/>
</dbReference>
<dbReference type="InterPro" id="IPR003593">
    <property type="entry name" value="AAA+_ATPase"/>
</dbReference>
<sequence>MSLLREYIQLHNVFYRYVGAKMYAVFFLNLILVVITSFGIALLLPLIEMVDSGGSPDPGESGTVAQLMYQVVAFFGFDGSVPGILLLMAAVFAFKGLFHFGTSVFGVFISARLQYDIRAELFELYKNMTYTFYSRQNTGHYINILIHQIYQLINGFFAFKSFNVLLIQTFVFVLFSFLISWQFTLMAVAGGILYLIVFRPLNAFVRKMSRHISREYATLNMQLVQTMQGFKYLSATAGLDRSGRNVVSSIKVLVDYFRRYGIYKGFASAVREPLSVGLVLGIMVLQLVVFEAPLAPIIVSLILIHRAFGQIMSLQGSWLGVINHIGPIEMVEREMRKVKTGQVQDGRTTLAAFSDRIELRDVSFSYLSYKSPDPMKEPPRSLMKLHEEEEETPDIVPVLHHLNVTINANTTVAFVGESGSGKSTLLDVLLLLHRPQYGSLYIDGINTSEIKLESWRRQLGYVSQDSVLFDDTVANNICMWKGDPEREPELMEQIREAARSAHALSFIEAMPDGFNTVIGDRGMRLSGGQKQRLCIARELFKQPRVLFLDEATSALDSESEHIIRQSIDGLKGKLTVIQVSHRLSTIRNADVIYYLQQGRITEQGTFDALIAKGGDFAKAAGLQKFD</sequence>
<dbReference type="GO" id="GO:0015421">
    <property type="term" value="F:ABC-type oligopeptide transporter activity"/>
    <property type="evidence" value="ECO:0007669"/>
    <property type="project" value="TreeGrafter"/>
</dbReference>
<gene>
    <name evidence="10" type="ORF">CYPRO_1107</name>
</gene>
<dbReference type="PANTHER" id="PTHR43394">
    <property type="entry name" value="ATP-DEPENDENT PERMEASE MDL1, MITOCHONDRIAL"/>
    <property type="match status" value="1"/>
</dbReference>
<keyword evidence="4" id="KW-0067">ATP-binding</keyword>
<dbReference type="PROSITE" id="PS00211">
    <property type="entry name" value="ABC_TRANSPORTER_1"/>
    <property type="match status" value="1"/>
</dbReference>
<dbReference type="AlphaFoldDB" id="A0A345UIS0"/>
<evidence type="ECO:0000259" key="9">
    <source>
        <dbReference type="PROSITE" id="PS50929"/>
    </source>
</evidence>
<dbReference type="InterPro" id="IPR036640">
    <property type="entry name" value="ABC1_TM_sf"/>
</dbReference>
<name>A0A345UIS0_9BACT</name>
<dbReference type="SUPFAM" id="SSF90123">
    <property type="entry name" value="ABC transporter transmembrane region"/>
    <property type="match status" value="1"/>
</dbReference>
<dbReference type="KEGG" id="cprv:CYPRO_1107"/>
<dbReference type="InterPro" id="IPR027417">
    <property type="entry name" value="P-loop_NTPase"/>
</dbReference>
<evidence type="ECO:0000313" key="10">
    <source>
        <dbReference type="EMBL" id="AXJ00372.1"/>
    </source>
</evidence>
<dbReference type="RefSeq" id="WP_114983645.1">
    <property type="nucleotide sequence ID" value="NZ_CP027806.1"/>
</dbReference>
<dbReference type="GO" id="GO:0016887">
    <property type="term" value="F:ATP hydrolysis activity"/>
    <property type="evidence" value="ECO:0007669"/>
    <property type="project" value="InterPro"/>
</dbReference>
<evidence type="ECO:0000256" key="4">
    <source>
        <dbReference type="ARBA" id="ARBA00022840"/>
    </source>
</evidence>
<reference evidence="10 11" key="1">
    <citation type="submission" date="2018-03" db="EMBL/GenBank/DDBJ databases">
        <title>Phenotypic and genomic properties of Cyclonatronum proteinivorum gen. nov., sp. nov., a haloalkaliphilic bacteroidete from soda lakes possessing Na+-translocating rhodopsin.</title>
        <authorList>
            <person name="Toshchakov S.V."/>
            <person name="Korzhenkov A."/>
            <person name="Samarov N.I."/>
            <person name="Kublanov I.V."/>
            <person name="Muntyan M.S."/>
            <person name="Sorokin D.Y."/>
        </authorList>
    </citation>
    <scope>NUCLEOTIDE SEQUENCE [LARGE SCALE GENOMIC DNA]</scope>
    <source>
        <strain evidence="10 11">Omega</strain>
    </source>
</reference>
<dbReference type="SMART" id="SM00382">
    <property type="entry name" value="AAA"/>
    <property type="match status" value="1"/>
</dbReference>
<dbReference type="SUPFAM" id="SSF52540">
    <property type="entry name" value="P-loop containing nucleoside triphosphate hydrolases"/>
    <property type="match status" value="1"/>
</dbReference>
<evidence type="ECO:0000313" key="11">
    <source>
        <dbReference type="Proteomes" id="UP000254808"/>
    </source>
</evidence>
<feature type="transmembrane region" description="Helical" evidence="7">
    <location>
        <begin position="21"/>
        <end position="47"/>
    </location>
</feature>
<keyword evidence="6 7" id="KW-0472">Membrane</keyword>
<feature type="transmembrane region" description="Helical" evidence="7">
    <location>
        <begin position="157"/>
        <end position="179"/>
    </location>
</feature>
<dbReference type="GO" id="GO:0005886">
    <property type="term" value="C:plasma membrane"/>
    <property type="evidence" value="ECO:0007669"/>
    <property type="project" value="UniProtKB-SubCell"/>
</dbReference>
<evidence type="ECO:0000256" key="7">
    <source>
        <dbReference type="SAM" id="Phobius"/>
    </source>
</evidence>
<dbReference type="InterPro" id="IPR017871">
    <property type="entry name" value="ABC_transporter-like_CS"/>
</dbReference>
<feature type="domain" description="ABC transporter" evidence="8">
    <location>
        <begin position="357"/>
        <end position="622"/>
    </location>
</feature>
<feature type="transmembrane region" description="Helical" evidence="7">
    <location>
        <begin position="185"/>
        <end position="205"/>
    </location>
</feature>
<keyword evidence="3" id="KW-0547">Nucleotide-binding</keyword>
<dbReference type="OrthoDB" id="9760358at2"/>
<evidence type="ECO:0000256" key="5">
    <source>
        <dbReference type="ARBA" id="ARBA00022989"/>
    </source>
</evidence>
<dbReference type="Gene3D" id="1.20.1560.10">
    <property type="entry name" value="ABC transporter type 1, transmembrane domain"/>
    <property type="match status" value="1"/>
</dbReference>
<evidence type="ECO:0000256" key="3">
    <source>
        <dbReference type="ARBA" id="ARBA00022741"/>
    </source>
</evidence>
<evidence type="ECO:0000259" key="8">
    <source>
        <dbReference type="PROSITE" id="PS50893"/>
    </source>
</evidence>
<keyword evidence="2 7" id="KW-0812">Transmembrane</keyword>